<dbReference type="Pfam" id="PF01551">
    <property type="entry name" value="Peptidase_M23"/>
    <property type="match status" value="1"/>
</dbReference>
<name>A0A0H3K2R7_SYNP6</name>
<reference evidence="2 3" key="1">
    <citation type="journal article" date="2007" name="Photosyn. Res.">
        <title>Complete nucleotide sequence of the freshwater unicellular cyanobacterium Synechococcus elongatus PCC 6301 chromosome: gene content and organization.</title>
        <authorList>
            <person name="Sugita C."/>
            <person name="Ogata K."/>
            <person name="Shikata M."/>
            <person name="Jikuya H."/>
            <person name="Takano J."/>
            <person name="Furumichi M."/>
            <person name="Kanehisa M."/>
            <person name="Omata T."/>
            <person name="Sugiura M."/>
            <person name="Sugita M."/>
        </authorList>
    </citation>
    <scope>NUCLEOTIDE SEQUENCE [LARGE SCALE GENOMIC DNA]</scope>
    <source>
        <strain evidence="3">ATCC 27144 / PCC 6301 / SAUG 1402/1</strain>
    </source>
</reference>
<dbReference type="PANTHER" id="PTHR21666:SF293">
    <property type="entry name" value="SLL1488 PROTEIN"/>
    <property type="match status" value="1"/>
</dbReference>
<feature type="domain" description="M23ase beta-sheet core" evidence="1">
    <location>
        <begin position="74"/>
        <end position="184"/>
    </location>
</feature>
<dbReference type="AlphaFoldDB" id="A0A0H3K2R7"/>
<organism evidence="2 3">
    <name type="scientific">Synechococcus sp. (strain ATCC 27144 / PCC 6301 / SAUG 1402/1)</name>
    <name type="common">Anacystis nidulans</name>
    <dbReference type="NCBI Taxonomy" id="269084"/>
    <lineage>
        <taxon>Bacteria</taxon>
        <taxon>Bacillati</taxon>
        <taxon>Cyanobacteriota</taxon>
        <taxon>Cyanophyceae</taxon>
        <taxon>Synechococcales</taxon>
        <taxon>Synechococcaceae</taxon>
        <taxon>Synechococcus</taxon>
    </lineage>
</organism>
<evidence type="ECO:0000313" key="3">
    <source>
        <dbReference type="Proteomes" id="UP000001175"/>
    </source>
</evidence>
<proteinExistence type="predicted"/>
<dbReference type="GO" id="GO:0004222">
    <property type="term" value="F:metalloendopeptidase activity"/>
    <property type="evidence" value="ECO:0007669"/>
    <property type="project" value="TreeGrafter"/>
</dbReference>
<dbReference type="PANTHER" id="PTHR21666">
    <property type="entry name" value="PEPTIDASE-RELATED"/>
    <property type="match status" value="1"/>
</dbReference>
<dbReference type="RefSeq" id="WP_011243679.1">
    <property type="nucleotide sequence ID" value="NC_006576.1"/>
</dbReference>
<dbReference type="SUPFAM" id="SSF51261">
    <property type="entry name" value="Duplicated hybrid motif"/>
    <property type="match status" value="1"/>
</dbReference>
<sequence length="200" mass="22072">MKRSLRRLKLGHWKVLAIGVGLALGLSRQIVEAQSVDFAYASLWQSASFPVENFQAYTGRFGEPRPNGNGGTRPHLGLDIAAPEGSYIRNWWGGRVIEVSDDSACGTSVVIASGSYIHIYCHMMGRVEQINGQRAMVDRAGGLVIPEGYTIQTGQRIGRIGMTGRTTGPHLHWGMRYNEQWIDPGAILQAMYSAQRISQR</sequence>
<protein>
    <submittedName>
        <fullName evidence="2">Probable peptidase</fullName>
    </submittedName>
</protein>
<gene>
    <name evidence="2" type="ordered locus">syc1367_c</name>
</gene>
<dbReference type="Gene3D" id="2.70.70.10">
    <property type="entry name" value="Glucose Permease (Domain IIA)"/>
    <property type="match status" value="1"/>
</dbReference>
<evidence type="ECO:0000313" key="2">
    <source>
        <dbReference type="EMBL" id="BAD79557.1"/>
    </source>
</evidence>
<dbReference type="KEGG" id="syc:syc1367_c"/>
<dbReference type="eggNOG" id="COG0739">
    <property type="taxonomic scope" value="Bacteria"/>
</dbReference>
<evidence type="ECO:0000259" key="1">
    <source>
        <dbReference type="Pfam" id="PF01551"/>
    </source>
</evidence>
<dbReference type="InterPro" id="IPR050570">
    <property type="entry name" value="Cell_wall_metabolism_enzyme"/>
</dbReference>
<dbReference type="EMBL" id="AP008231">
    <property type="protein sequence ID" value="BAD79557.1"/>
    <property type="molecule type" value="Genomic_DNA"/>
</dbReference>
<dbReference type="CDD" id="cd12797">
    <property type="entry name" value="M23_peptidase"/>
    <property type="match status" value="1"/>
</dbReference>
<accession>A0A0H3K2R7</accession>
<dbReference type="InterPro" id="IPR011055">
    <property type="entry name" value="Dup_hybrid_motif"/>
</dbReference>
<dbReference type="InterPro" id="IPR016047">
    <property type="entry name" value="M23ase_b-sheet_dom"/>
</dbReference>
<dbReference type="Proteomes" id="UP000001175">
    <property type="component" value="Chromosome"/>
</dbReference>